<keyword evidence="3" id="KW-1185">Reference proteome</keyword>
<accession>A0ABY7VM23</accession>
<dbReference type="Proteomes" id="UP000230633">
    <property type="component" value="Plasmid pYekat-1-lp64"/>
</dbReference>
<evidence type="ECO:0000313" key="3">
    <source>
        <dbReference type="Proteomes" id="UP000230633"/>
    </source>
</evidence>
<reference evidence="2" key="1">
    <citation type="submission" date="2022-12" db="EMBL/GenBank/DDBJ databases">
        <title>Whole genome sequencing of Borrelia miyamotoi strains isolated at the Russian territory.</title>
        <authorList>
            <person name="Kuleshov K.V."/>
            <person name="Platonov A.E."/>
            <person name="Goptar I.A."/>
            <person name="Shipulin G.A."/>
            <person name="Markelov M.L."/>
            <person name="Koetsveld J."/>
            <person name="Kolyasnikova N.M."/>
            <person name="Sarksyan D.S."/>
            <person name="Toporkova M.G."/>
            <person name="Hovius J.W."/>
        </authorList>
    </citation>
    <scope>NUCLEOTIDE SEQUENCE</scope>
    <source>
        <strain evidence="2">Yekat-1</strain>
    </source>
</reference>
<evidence type="ECO:0000256" key="1">
    <source>
        <dbReference type="SAM" id="MobiDB-lite"/>
    </source>
</evidence>
<feature type="region of interest" description="Disordered" evidence="1">
    <location>
        <begin position="16"/>
        <end position="38"/>
    </location>
</feature>
<dbReference type="EMBL" id="CP024348">
    <property type="protein sequence ID" value="WDE71794.1"/>
    <property type="molecule type" value="Genomic_DNA"/>
</dbReference>
<feature type="compositionally biased region" description="Polar residues" evidence="1">
    <location>
        <begin position="22"/>
        <end position="31"/>
    </location>
</feature>
<protein>
    <submittedName>
        <fullName evidence="2">DUF1073 domain-containing protein</fullName>
    </submittedName>
</protein>
<keyword evidence="2" id="KW-0614">Plasmid</keyword>
<evidence type="ECO:0000313" key="2">
    <source>
        <dbReference type="EMBL" id="WDE71794.1"/>
    </source>
</evidence>
<proteinExistence type="predicted"/>
<dbReference type="RefSeq" id="WP_025444327.1">
    <property type="nucleotide sequence ID" value="NZ_CP024327.1"/>
</dbReference>
<gene>
    <name evidence="2" type="ORF">CNO13_05335</name>
</gene>
<organism evidence="2 3">
    <name type="scientific">Borrelia miyamotoi</name>
    <dbReference type="NCBI Taxonomy" id="47466"/>
    <lineage>
        <taxon>Bacteria</taxon>
        <taxon>Pseudomonadati</taxon>
        <taxon>Spirochaetota</taxon>
        <taxon>Spirochaetia</taxon>
        <taxon>Spirochaetales</taxon>
        <taxon>Borreliaceae</taxon>
        <taxon>Borrelia</taxon>
    </lineage>
</organism>
<name>A0ABY7VM23_9SPIR</name>
<sequence>MGISRVLVKAKIGGDSKEPLTRSFNEQTKSLGNDGKDDRSNYHYDFLKGVQKQIKVANKLVKVFGLKIHFGSLIMLSEAKK</sequence>
<geneLocation type="plasmid" evidence="2 3">
    <name>pYekat-1-lp64</name>
</geneLocation>